<evidence type="ECO:0000256" key="6">
    <source>
        <dbReference type="ARBA" id="ARBA00018569"/>
    </source>
</evidence>
<dbReference type="InterPro" id="IPR016040">
    <property type="entry name" value="NAD(P)-bd_dom"/>
</dbReference>
<comment type="pathway">
    <text evidence="3 9">Carbohydrate metabolism; galactose metabolism.</text>
</comment>
<name>A0A2S6I436_9BACT</name>
<dbReference type="PANTHER" id="PTHR43725:SF47">
    <property type="entry name" value="UDP-GLUCOSE 4-EPIMERASE"/>
    <property type="match status" value="1"/>
</dbReference>
<proteinExistence type="inferred from homology"/>
<dbReference type="NCBIfam" id="TIGR01179">
    <property type="entry name" value="galE"/>
    <property type="match status" value="1"/>
</dbReference>
<evidence type="ECO:0000256" key="9">
    <source>
        <dbReference type="RuleBase" id="RU366046"/>
    </source>
</evidence>
<evidence type="ECO:0000256" key="7">
    <source>
        <dbReference type="ARBA" id="ARBA00023027"/>
    </source>
</evidence>
<evidence type="ECO:0000256" key="5">
    <source>
        <dbReference type="ARBA" id="ARBA00013189"/>
    </source>
</evidence>
<comment type="caution">
    <text evidence="11">The sequence shown here is derived from an EMBL/GenBank/DDBJ whole genome shotgun (WGS) entry which is preliminary data.</text>
</comment>
<comment type="catalytic activity">
    <reaction evidence="1 9">
        <text>UDP-alpha-D-glucose = UDP-alpha-D-galactose</text>
        <dbReference type="Rhea" id="RHEA:22168"/>
        <dbReference type="ChEBI" id="CHEBI:58885"/>
        <dbReference type="ChEBI" id="CHEBI:66914"/>
        <dbReference type="EC" id="5.1.3.2"/>
    </reaction>
</comment>
<dbReference type="UniPathway" id="UPA00214"/>
<dbReference type="Gene3D" id="3.90.25.10">
    <property type="entry name" value="UDP-galactose 4-epimerase, domain 1"/>
    <property type="match status" value="1"/>
</dbReference>
<evidence type="ECO:0000313" key="12">
    <source>
        <dbReference type="Proteomes" id="UP000237662"/>
    </source>
</evidence>
<keyword evidence="8 9" id="KW-0413">Isomerase</keyword>
<evidence type="ECO:0000256" key="3">
    <source>
        <dbReference type="ARBA" id="ARBA00004947"/>
    </source>
</evidence>
<dbReference type="InterPro" id="IPR036291">
    <property type="entry name" value="NAD(P)-bd_dom_sf"/>
</dbReference>
<dbReference type="GO" id="GO:0003978">
    <property type="term" value="F:UDP-glucose 4-epimerase activity"/>
    <property type="evidence" value="ECO:0007669"/>
    <property type="project" value="UniProtKB-UniRule"/>
</dbReference>
<dbReference type="Pfam" id="PF16363">
    <property type="entry name" value="GDP_Man_Dehyd"/>
    <property type="match status" value="1"/>
</dbReference>
<dbReference type="CDD" id="cd05247">
    <property type="entry name" value="UDP_G4E_1_SDR_e"/>
    <property type="match status" value="1"/>
</dbReference>
<dbReference type="PANTHER" id="PTHR43725">
    <property type="entry name" value="UDP-GLUCOSE 4-EPIMERASE"/>
    <property type="match status" value="1"/>
</dbReference>
<feature type="domain" description="NAD(P)-binding" evidence="10">
    <location>
        <begin position="7"/>
        <end position="329"/>
    </location>
</feature>
<dbReference type="Proteomes" id="UP000237662">
    <property type="component" value="Unassembled WGS sequence"/>
</dbReference>
<evidence type="ECO:0000256" key="8">
    <source>
        <dbReference type="ARBA" id="ARBA00023235"/>
    </source>
</evidence>
<keyword evidence="12" id="KW-1185">Reference proteome</keyword>
<dbReference type="InterPro" id="IPR005886">
    <property type="entry name" value="UDP_G4E"/>
</dbReference>
<sequence>MSKGKILVTGGTGYIGSHTVVDLLENGFDVVSADNYHNSTASVLDGIEAITGVRIVNHNIDLADQAATAKLFEEHRFDGAIHFAAFKSVGESVEQPLEYYRNNLNSMMNVMDGLQRQGSSNLVFSSSCSVYGNADELPVRETTPRKTAESPYARTKQMGEDILYDFCAHHRDFKAILLRYFNPAGAHPSGKIGESAANPASNLVPVITEVGAGKRDKLTVFGNDYDTRDGSCVRDYIHVSDLAHAHTLAVEALLGETGTENPALYNLGIGEGLTVLEVINAFEKVSGKTLNYEIGPRRAGDVIAVYADRSKATRELKWEPQYDVEDIMRTAWAWEEKR</sequence>
<evidence type="ECO:0000259" key="10">
    <source>
        <dbReference type="Pfam" id="PF16363"/>
    </source>
</evidence>
<comment type="subunit">
    <text evidence="9">Homodimer.</text>
</comment>
<organism evidence="11 12">
    <name type="scientific">Neolewinella xylanilytica</name>
    <dbReference type="NCBI Taxonomy" id="1514080"/>
    <lineage>
        <taxon>Bacteria</taxon>
        <taxon>Pseudomonadati</taxon>
        <taxon>Bacteroidota</taxon>
        <taxon>Saprospiria</taxon>
        <taxon>Saprospirales</taxon>
        <taxon>Lewinellaceae</taxon>
        <taxon>Neolewinella</taxon>
    </lineage>
</organism>
<accession>A0A2S6I436</accession>
<dbReference type="SUPFAM" id="SSF51735">
    <property type="entry name" value="NAD(P)-binding Rossmann-fold domains"/>
    <property type="match status" value="1"/>
</dbReference>
<dbReference type="GO" id="GO:0005829">
    <property type="term" value="C:cytosol"/>
    <property type="evidence" value="ECO:0007669"/>
    <property type="project" value="TreeGrafter"/>
</dbReference>
<dbReference type="EC" id="5.1.3.2" evidence="5 9"/>
<dbReference type="Gene3D" id="3.40.50.720">
    <property type="entry name" value="NAD(P)-binding Rossmann-like Domain"/>
    <property type="match status" value="1"/>
</dbReference>
<evidence type="ECO:0000313" key="11">
    <source>
        <dbReference type="EMBL" id="PPK85944.1"/>
    </source>
</evidence>
<evidence type="ECO:0000256" key="4">
    <source>
        <dbReference type="ARBA" id="ARBA00007637"/>
    </source>
</evidence>
<keyword evidence="7 9" id="KW-0520">NAD</keyword>
<gene>
    <name evidence="11" type="ORF">CLV84_2857</name>
</gene>
<dbReference type="OrthoDB" id="9811743at2"/>
<comment type="cofactor">
    <cofactor evidence="2 9">
        <name>NAD(+)</name>
        <dbReference type="ChEBI" id="CHEBI:57540"/>
    </cofactor>
</comment>
<dbReference type="GO" id="GO:0006012">
    <property type="term" value="P:galactose metabolic process"/>
    <property type="evidence" value="ECO:0007669"/>
    <property type="project" value="UniProtKB-UniPathway"/>
</dbReference>
<comment type="similarity">
    <text evidence="4 9">Belongs to the NAD(P)-dependent epimerase/dehydratase family.</text>
</comment>
<dbReference type="AlphaFoldDB" id="A0A2S6I436"/>
<dbReference type="RefSeq" id="WP_104420419.1">
    <property type="nucleotide sequence ID" value="NZ_PTJC01000006.1"/>
</dbReference>
<protein>
    <recommendedName>
        <fullName evidence="6 9">UDP-glucose 4-epimerase</fullName>
        <ecNumber evidence="5 9">5.1.3.2</ecNumber>
    </recommendedName>
</protein>
<dbReference type="EMBL" id="PTJC01000006">
    <property type="protein sequence ID" value="PPK85944.1"/>
    <property type="molecule type" value="Genomic_DNA"/>
</dbReference>
<evidence type="ECO:0000256" key="1">
    <source>
        <dbReference type="ARBA" id="ARBA00000083"/>
    </source>
</evidence>
<evidence type="ECO:0000256" key="2">
    <source>
        <dbReference type="ARBA" id="ARBA00001911"/>
    </source>
</evidence>
<reference evidence="11 12" key="1">
    <citation type="submission" date="2018-02" db="EMBL/GenBank/DDBJ databases">
        <title>Genomic Encyclopedia of Archaeal and Bacterial Type Strains, Phase II (KMG-II): from individual species to whole genera.</title>
        <authorList>
            <person name="Goeker M."/>
        </authorList>
    </citation>
    <scope>NUCLEOTIDE SEQUENCE [LARGE SCALE GENOMIC DNA]</scope>
    <source>
        <strain evidence="11 12">DSM 29526</strain>
    </source>
</reference>
<keyword evidence="9" id="KW-0119">Carbohydrate metabolism</keyword>